<dbReference type="PANTHER" id="PTHR43788">
    <property type="entry name" value="DNA2/NAM7 HELICASE FAMILY MEMBER"/>
    <property type="match status" value="1"/>
</dbReference>
<proteinExistence type="predicted"/>
<dbReference type="InterPro" id="IPR041679">
    <property type="entry name" value="DNA2/NAM7-like_C"/>
</dbReference>
<name>A0AAW0DXE0_9AGAR</name>
<reference evidence="6 7" key="1">
    <citation type="journal article" date="2024" name="J Genomics">
        <title>Draft genome sequencing and assembly of Favolaschia claudopus CIRM-BRFM 2984 isolated from oak limbs.</title>
        <authorList>
            <person name="Navarro D."/>
            <person name="Drula E."/>
            <person name="Chaduli D."/>
            <person name="Cazenave R."/>
            <person name="Ahrendt S."/>
            <person name="Wang J."/>
            <person name="Lipzen A."/>
            <person name="Daum C."/>
            <person name="Barry K."/>
            <person name="Grigoriev I.V."/>
            <person name="Favel A."/>
            <person name="Rosso M.N."/>
            <person name="Martin F."/>
        </authorList>
    </citation>
    <scope>NUCLEOTIDE SEQUENCE [LARGE SCALE GENOMIC DNA]</scope>
    <source>
        <strain evidence="6 7">CIRM-BRFM 2984</strain>
    </source>
</reference>
<sequence>MSLTATILAAYHHLSCDLYLHNEYHRRSQKAPSKSAQELSELSKATFERGVRWEENLLSFLDRENLLLTIPRVVVSGDVLSANIDADDRDHFFIAGVEFWPPQDLEQLFVEAGAPPIQFTIAKPDLVEITRAPSGVITWKVVDAKSSKMVKTSHHVQIYFYSLCLSYLLPKPFFRPAGSAAIWLPPADGFDESTPSFDDLKGIDLNLLKPSLDEFLFRRLPRILSLPRAKIEWHLNPLCRVCPFENDCTKATVENGELGSLPNISLGEVKTIRTLLGTSRSLSTPHTAVTDIEDLHQLVGDAGKLDKIHKSFPSTLKKAKRILAIQRSNRASPVVDAAISRQVQIIPRRNFTCPRREDIALVISLIVDPSSSTRGFASFCISIFSTIPSFQPQPIHGLSITFIPTLAAILRQILTVNDTVRPVPLTQFYVFSAAEHGALQAHLIDNALTATSVDDIRLCIGALAQGASLLQTTFQPLLLSGALLNFMAKGNKSELQTYLDRMGLEVSTTGTVDELRTRIQTEIQRLQNDGRSVDDDRRTELGQLPRVVILKKQLESLLALPVPGYWDLAECAFTLLPVSCLDRKCPNDDEIFAAYRDVDDPEALEDKLEQRNASIYAVLQNMRGRIASHNRRLLVNEAKKLTSNFMDVCKEDNLRKLFFMQQFEVLTRLSDLWKARVDGSPDAPILEYKETVQGAKGLEHIFYLLSGSVDIPARDKDKAFFDYILTEDDNNLDDIPVEALFDDLSVAGLLFPLNRHTKGKWDSQNATVRRKLLVADLRDITVDGHRTKVFVRTWGEWDVKLVAGRHYRLSPRLVDFNTTKVLTTLLELDIAAISRRSAEVPFLQLILDPRSFGDDPEFAETGKELVKEEHNIQGTFRQLKDLDAAGGAAGALVLKPSQHRAVQRILSSRLSVLWGPPGTGKTYTIALGLWRLLEAQHRLGESTRKIIFITAMTHAAIEAVLSKLFNLRNCYTSIDSLPTDWLNKVKIEHVLKGHDHPGPSKSDPSMSLVYAGTVYQLYNFSKRHSFDVDVCVIDEAGQLALSSAALVLRSLASKGRIVVAGDSEQLAPILTAQYPQLQSRLLFGSILDCLMHLSKLPARNLQLSQPPLSPTLSDYSSMSSSQGTVVQLTENFRLNPDLGEFVSTIYSRAFKPQKVQAKQLAMQLKSIENDEEIDLNIEPEVLRNVQNFLLALSDVMLRKTQTTLRPPPISVQDPHAITAIETSESFTPTPISLALVRLQTESSWPEGVGYEAHVRAEASLAAALIISLQRCCPGEDIFVATPHRIQRQAVRTVLANARSAATDDLASAMEGLAIDGDVPVRSFGVVTVDTVERLQGSEAAFVICLFSLPPAATAELGFLLERRRLNVAISRAKTLCILVSSSTVLRPPVSALANEENAKGYKFIRAFEDRAWSSVITLDVDKF</sequence>
<dbReference type="GO" id="GO:0016787">
    <property type="term" value="F:hydrolase activity"/>
    <property type="evidence" value="ECO:0007669"/>
    <property type="project" value="UniProtKB-KW"/>
</dbReference>
<dbReference type="GO" id="GO:0043139">
    <property type="term" value="F:5'-3' DNA helicase activity"/>
    <property type="evidence" value="ECO:0007669"/>
    <property type="project" value="TreeGrafter"/>
</dbReference>
<dbReference type="Proteomes" id="UP001362999">
    <property type="component" value="Unassembled WGS sequence"/>
</dbReference>
<evidence type="ECO:0000256" key="1">
    <source>
        <dbReference type="ARBA" id="ARBA00022741"/>
    </source>
</evidence>
<evidence type="ECO:0000256" key="4">
    <source>
        <dbReference type="ARBA" id="ARBA00022840"/>
    </source>
</evidence>
<evidence type="ECO:0000256" key="3">
    <source>
        <dbReference type="ARBA" id="ARBA00022806"/>
    </source>
</evidence>
<keyword evidence="1" id="KW-0547">Nucleotide-binding</keyword>
<dbReference type="Gene3D" id="3.40.50.300">
    <property type="entry name" value="P-loop containing nucleotide triphosphate hydrolases"/>
    <property type="match status" value="2"/>
</dbReference>
<dbReference type="InterPro" id="IPR050534">
    <property type="entry name" value="Coronavir_polyprotein_1ab"/>
</dbReference>
<feature type="domain" description="DNA2/NAM7 helicase-like C-terminal" evidence="5">
    <location>
        <begin position="1122"/>
        <end position="1382"/>
    </location>
</feature>
<protein>
    <submittedName>
        <fullName evidence="6">AAA-12 domain-containing protein</fullName>
    </submittedName>
</protein>
<gene>
    <name evidence="6" type="ORF">R3P38DRAFT_2842069</name>
</gene>
<evidence type="ECO:0000313" key="6">
    <source>
        <dbReference type="EMBL" id="KAK7057619.1"/>
    </source>
</evidence>
<dbReference type="GO" id="GO:0005524">
    <property type="term" value="F:ATP binding"/>
    <property type="evidence" value="ECO:0007669"/>
    <property type="project" value="UniProtKB-KW"/>
</dbReference>
<organism evidence="6 7">
    <name type="scientific">Favolaschia claudopus</name>
    <dbReference type="NCBI Taxonomy" id="2862362"/>
    <lineage>
        <taxon>Eukaryota</taxon>
        <taxon>Fungi</taxon>
        <taxon>Dikarya</taxon>
        <taxon>Basidiomycota</taxon>
        <taxon>Agaricomycotina</taxon>
        <taxon>Agaricomycetes</taxon>
        <taxon>Agaricomycetidae</taxon>
        <taxon>Agaricales</taxon>
        <taxon>Marasmiineae</taxon>
        <taxon>Mycenaceae</taxon>
        <taxon>Favolaschia</taxon>
    </lineage>
</organism>
<accession>A0AAW0DXE0</accession>
<keyword evidence="2" id="KW-0378">Hydrolase</keyword>
<evidence type="ECO:0000259" key="5">
    <source>
        <dbReference type="Pfam" id="PF13087"/>
    </source>
</evidence>
<dbReference type="SUPFAM" id="SSF52540">
    <property type="entry name" value="P-loop containing nucleoside triphosphate hydrolases"/>
    <property type="match status" value="1"/>
</dbReference>
<dbReference type="Pfam" id="PF13087">
    <property type="entry name" value="AAA_12"/>
    <property type="match status" value="1"/>
</dbReference>
<dbReference type="InterPro" id="IPR027417">
    <property type="entry name" value="P-loop_NTPase"/>
</dbReference>
<dbReference type="Pfam" id="PF13604">
    <property type="entry name" value="AAA_30"/>
    <property type="match status" value="1"/>
</dbReference>
<keyword evidence="4" id="KW-0067">ATP-binding</keyword>
<keyword evidence="7" id="KW-1185">Reference proteome</keyword>
<dbReference type="PANTHER" id="PTHR43788:SF8">
    <property type="entry name" value="DNA-BINDING PROTEIN SMUBP-2"/>
    <property type="match status" value="1"/>
</dbReference>
<keyword evidence="3" id="KW-0347">Helicase</keyword>
<comment type="caution">
    <text evidence="6">The sequence shown here is derived from an EMBL/GenBank/DDBJ whole genome shotgun (WGS) entry which is preliminary data.</text>
</comment>
<dbReference type="EMBL" id="JAWWNJ010000004">
    <property type="protein sequence ID" value="KAK7057619.1"/>
    <property type="molecule type" value="Genomic_DNA"/>
</dbReference>
<evidence type="ECO:0000313" key="7">
    <source>
        <dbReference type="Proteomes" id="UP001362999"/>
    </source>
</evidence>
<evidence type="ECO:0000256" key="2">
    <source>
        <dbReference type="ARBA" id="ARBA00022801"/>
    </source>
</evidence>